<feature type="compositionally biased region" description="Basic and acidic residues" evidence="1">
    <location>
        <begin position="261"/>
        <end position="272"/>
    </location>
</feature>
<evidence type="ECO:0000313" key="3">
    <source>
        <dbReference type="Proteomes" id="UP001168821"/>
    </source>
</evidence>
<feature type="compositionally biased region" description="Basic and acidic residues" evidence="1">
    <location>
        <begin position="333"/>
        <end position="372"/>
    </location>
</feature>
<protein>
    <submittedName>
        <fullName evidence="2">Uncharacterized protein</fullName>
    </submittedName>
</protein>
<feature type="region of interest" description="Disordered" evidence="1">
    <location>
        <begin position="548"/>
        <end position="577"/>
    </location>
</feature>
<feature type="compositionally biased region" description="Basic and acidic residues" evidence="1">
    <location>
        <begin position="213"/>
        <end position="236"/>
    </location>
</feature>
<feature type="compositionally biased region" description="Polar residues" evidence="1">
    <location>
        <begin position="237"/>
        <end position="247"/>
    </location>
</feature>
<feature type="compositionally biased region" description="Basic and acidic residues" evidence="1">
    <location>
        <begin position="448"/>
        <end position="475"/>
    </location>
</feature>
<feature type="compositionally biased region" description="Polar residues" evidence="1">
    <location>
        <begin position="511"/>
        <end position="520"/>
    </location>
</feature>
<feature type="compositionally biased region" description="Basic and acidic residues" evidence="1">
    <location>
        <begin position="379"/>
        <end position="422"/>
    </location>
</feature>
<keyword evidence="3" id="KW-1185">Reference proteome</keyword>
<comment type="caution">
    <text evidence="2">The sequence shown here is derived from an EMBL/GenBank/DDBJ whole genome shotgun (WGS) entry which is preliminary data.</text>
</comment>
<accession>A0AA38MA62</accession>
<dbReference type="Proteomes" id="UP001168821">
    <property type="component" value="Unassembled WGS sequence"/>
</dbReference>
<feature type="compositionally biased region" description="Basic and acidic residues" evidence="1">
    <location>
        <begin position="482"/>
        <end position="492"/>
    </location>
</feature>
<dbReference type="AlphaFoldDB" id="A0AA38MA62"/>
<organism evidence="2 3">
    <name type="scientific">Zophobas morio</name>
    <dbReference type="NCBI Taxonomy" id="2755281"/>
    <lineage>
        <taxon>Eukaryota</taxon>
        <taxon>Metazoa</taxon>
        <taxon>Ecdysozoa</taxon>
        <taxon>Arthropoda</taxon>
        <taxon>Hexapoda</taxon>
        <taxon>Insecta</taxon>
        <taxon>Pterygota</taxon>
        <taxon>Neoptera</taxon>
        <taxon>Endopterygota</taxon>
        <taxon>Coleoptera</taxon>
        <taxon>Polyphaga</taxon>
        <taxon>Cucujiformia</taxon>
        <taxon>Tenebrionidae</taxon>
        <taxon>Zophobas</taxon>
    </lineage>
</organism>
<feature type="region of interest" description="Disordered" evidence="1">
    <location>
        <begin position="213"/>
        <end position="520"/>
    </location>
</feature>
<reference evidence="2" key="1">
    <citation type="journal article" date="2023" name="G3 (Bethesda)">
        <title>Whole genome assemblies of Zophobas morio and Tenebrio molitor.</title>
        <authorList>
            <person name="Kaur S."/>
            <person name="Stinson S.A."/>
            <person name="diCenzo G.C."/>
        </authorList>
    </citation>
    <scope>NUCLEOTIDE SEQUENCE</scope>
    <source>
        <strain evidence="2">QUZm001</strain>
    </source>
</reference>
<dbReference type="EMBL" id="JALNTZ010000006">
    <property type="protein sequence ID" value="KAJ3649103.1"/>
    <property type="molecule type" value="Genomic_DNA"/>
</dbReference>
<evidence type="ECO:0000256" key="1">
    <source>
        <dbReference type="SAM" id="MobiDB-lite"/>
    </source>
</evidence>
<feature type="compositionally biased region" description="Basic and acidic residues" evidence="1">
    <location>
        <begin position="315"/>
        <end position="326"/>
    </location>
</feature>
<sequence>MLAPMRMNLLESIELEKLEKRKWQPTWKFIDDSERVAPLNLPVPLQSPAVLNNLPDFKTKSNFFKVLGLRTVPGQMRQELEKTWIKIVEERVRRNCESGVTKYTTKANKKHKAVNKLKPNGLIETNNNSNNCTDLAFKIPIVHQYGQKIPAHKKEDPLSNVKNIEFNYIPLTMVLVESPQNNNSCPMYNTHTSINNSSTPTIIDNKPLLKEDRADETQKNDSSKPVQKEVKVKEIHSNNNKLLQQETNVEENHKNGNNKPNQKEVRTEEIHRSVNKKKVQKEVKLDEIHKNSNSKHIQREARVEEVHKNSNNKSGQRELGIEEPHKNNINKFPPKEFKMEEIQKRNNKPLQKEHRGDEIHNNNKVKVDENHKNNINKSVQRELKAEELHRNNAKPIQKDVKTEDKNHSCKPVQKESKIEEIQKNSSKSIQKERKPEEIQKNCNNKPGIPKELKVEDIHRNNSKHVQKDVKAEEMKSSNNKPPHKEFKPKEIHSNNIKPTQKVAKPKEIHNTPKNSNNSAKNVDNREEIIFEEIEKNSVDKQQEVREEVMHNSNSTSLEKEVKTEEVQTEEWENPTSQMWPGVQDLMETYYTFSKERDREIDSLSLRCSSVKDEVVMKQFEVKYLERRQRELHSVLFLKEQEGKRLQKIIDQLNNIVNAFR</sequence>
<name>A0AA38MA62_9CUCU</name>
<feature type="compositionally biased region" description="Basic and acidic residues" evidence="1">
    <location>
        <begin position="429"/>
        <end position="439"/>
    </location>
</feature>
<feature type="compositionally biased region" description="Basic and acidic residues" evidence="1">
    <location>
        <begin position="280"/>
        <end position="290"/>
    </location>
</feature>
<evidence type="ECO:0000313" key="2">
    <source>
        <dbReference type="EMBL" id="KAJ3649103.1"/>
    </source>
</evidence>
<feature type="compositionally biased region" description="Basic and acidic residues" evidence="1">
    <location>
        <begin position="297"/>
        <end position="308"/>
    </location>
</feature>
<proteinExistence type="predicted"/>
<gene>
    <name evidence="2" type="ORF">Zmor_020865</name>
</gene>